<organism evidence="1 2">
    <name type="scientific">Marinobacterium nitratireducens</name>
    <dbReference type="NCBI Taxonomy" id="518897"/>
    <lineage>
        <taxon>Bacteria</taxon>
        <taxon>Pseudomonadati</taxon>
        <taxon>Pseudomonadota</taxon>
        <taxon>Gammaproteobacteria</taxon>
        <taxon>Oceanospirillales</taxon>
        <taxon>Oceanospirillaceae</taxon>
        <taxon>Marinobacterium</taxon>
    </lineage>
</organism>
<dbReference type="Proteomes" id="UP000599578">
    <property type="component" value="Unassembled WGS sequence"/>
</dbReference>
<evidence type="ECO:0000313" key="1">
    <source>
        <dbReference type="EMBL" id="GGO80906.1"/>
    </source>
</evidence>
<dbReference type="EMBL" id="BMLT01000004">
    <property type="protein sequence ID" value="GGO80906.1"/>
    <property type="molecule type" value="Genomic_DNA"/>
</dbReference>
<gene>
    <name evidence="1" type="ORF">GCM10011348_18680</name>
</gene>
<comment type="caution">
    <text evidence="1">The sequence shown here is derived from an EMBL/GenBank/DDBJ whole genome shotgun (WGS) entry which is preliminary data.</text>
</comment>
<evidence type="ECO:0000313" key="2">
    <source>
        <dbReference type="Proteomes" id="UP000599578"/>
    </source>
</evidence>
<dbReference type="RefSeq" id="WP_188860318.1">
    <property type="nucleotide sequence ID" value="NZ_BMLT01000004.1"/>
</dbReference>
<accession>A0A918DRS7</accession>
<proteinExistence type="predicted"/>
<keyword evidence="2" id="KW-1185">Reference proteome</keyword>
<protein>
    <submittedName>
        <fullName evidence="1">Uncharacterized protein</fullName>
    </submittedName>
</protein>
<name>A0A918DRS7_9GAMM</name>
<dbReference type="AlphaFoldDB" id="A0A918DRS7"/>
<reference evidence="1 2" key="1">
    <citation type="journal article" date="2014" name="Int. J. Syst. Evol. Microbiol.">
        <title>Complete genome sequence of Corynebacterium casei LMG S-19264T (=DSM 44701T), isolated from a smear-ripened cheese.</title>
        <authorList>
            <consortium name="US DOE Joint Genome Institute (JGI-PGF)"/>
            <person name="Walter F."/>
            <person name="Albersmeier A."/>
            <person name="Kalinowski J."/>
            <person name="Ruckert C."/>
        </authorList>
    </citation>
    <scope>NUCLEOTIDE SEQUENCE [LARGE SCALE GENOMIC DNA]</scope>
    <source>
        <strain evidence="1 2">CGMCC 1.7286</strain>
    </source>
</reference>
<sequence length="89" mass="9730">MNLTDKPSLEALVESGVLPLDSLHPGGLGLTRELVELCGIKLSRLRRLNQAVDESQRLPGAFHETCFGRQLCCFVGSARWQPETGILSP</sequence>